<dbReference type="PANTHER" id="PTHR33215">
    <property type="entry name" value="PROTEIN DISTAL ANTENNA"/>
    <property type="match status" value="1"/>
</dbReference>
<dbReference type="InterPro" id="IPR051839">
    <property type="entry name" value="RD_transcriptional_regulator"/>
</dbReference>
<accession>A0A1I2C9K4</accession>
<proteinExistence type="predicted"/>
<protein>
    <submittedName>
        <fullName evidence="3">Transposase</fullName>
    </submittedName>
</protein>
<dbReference type="AlphaFoldDB" id="A0A1I2C9K4"/>
<dbReference type="Pfam" id="PF01527">
    <property type="entry name" value="HTH_Tnp_1"/>
    <property type="match status" value="1"/>
</dbReference>
<dbReference type="Proteomes" id="UP000199400">
    <property type="component" value="Unassembled WGS sequence"/>
</dbReference>
<keyword evidence="4" id="KW-1185">Reference proteome</keyword>
<name>A0A1I2C9K4_9BACT</name>
<dbReference type="InterPro" id="IPR002514">
    <property type="entry name" value="Transposase_8"/>
</dbReference>
<sequence>MDTLDESEVERVEGHEQEEARAFTPEQKAEAVKIVKTSGKSVAQVAHEMGLTVSALRSWVKQDEINQNPAPRGPLTTDERAELARLRKELKRVEMERDFLKKAAAFFARET</sequence>
<dbReference type="STRING" id="54.SAMN02745121_04978"/>
<keyword evidence="1" id="KW-0175">Coiled coil</keyword>
<evidence type="ECO:0000256" key="1">
    <source>
        <dbReference type="SAM" id="Coils"/>
    </source>
</evidence>
<evidence type="ECO:0000313" key="3">
    <source>
        <dbReference type="EMBL" id="SFE64875.1"/>
    </source>
</evidence>
<evidence type="ECO:0000313" key="4">
    <source>
        <dbReference type="Proteomes" id="UP000199400"/>
    </source>
</evidence>
<evidence type="ECO:0000256" key="2">
    <source>
        <dbReference type="SAM" id="MobiDB-lite"/>
    </source>
</evidence>
<feature type="compositionally biased region" description="Basic and acidic residues" evidence="2">
    <location>
        <begin position="9"/>
        <end position="28"/>
    </location>
</feature>
<dbReference type="InterPro" id="IPR009057">
    <property type="entry name" value="Homeodomain-like_sf"/>
</dbReference>
<dbReference type="SUPFAM" id="SSF46689">
    <property type="entry name" value="Homeodomain-like"/>
    <property type="match status" value="1"/>
</dbReference>
<reference evidence="4" key="1">
    <citation type="submission" date="2016-10" db="EMBL/GenBank/DDBJ databases">
        <authorList>
            <person name="Varghese N."/>
            <person name="Submissions S."/>
        </authorList>
    </citation>
    <scope>NUCLEOTIDE SEQUENCE [LARGE SCALE GENOMIC DNA]</scope>
    <source>
        <strain evidence="4">ATCC 25963</strain>
    </source>
</reference>
<dbReference type="GO" id="GO:0003677">
    <property type="term" value="F:DNA binding"/>
    <property type="evidence" value="ECO:0007669"/>
    <property type="project" value="InterPro"/>
</dbReference>
<feature type="region of interest" description="Disordered" evidence="2">
    <location>
        <begin position="1"/>
        <end position="28"/>
    </location>
</feature>
<gene>
    <name evidence="3" type="ORF">SAMN02745121_04978</name>
</gene>
<feature type="coiled-coil region" evidence="1">
    <location>
        <begin position="76"/>
        <end position="103"/>
    </location>
</feature>
<organism evidence="3 4">
    <name type="scientific">Nannocystis exedens</name>
    <dbReference type="NCBI Taxonomy" id="54"/>
    <lineage>
        <taxon>Bacteria</taxon>
        <taxon>Pseudomonadati</taxon>
        <taxon>Myxococcota</taxon>
        <taxon>Polyangia</taxon>
        <taxon>Nannocystales</taxon>
        <taxon>Nannocystaceae</taxon>
        <taxon>Nannocystis</taxon>
    </lineage>
</organism>
<dbReference type="PANTHER" id="PTHR33215:SF13">
    <property type="entry name" value="PROTEIN DISTAL ANTENNA"/>
    <property type="match status" value="1"/>
</dbReference>
<dbReference type="EMBL" id="FOMX01000017">
    <property type="protein sequence ID" value="SFE64875.1"/>
    <property type="molecule type" value="Genomic_DNA"/>
</dbReference>
<dbReference type="GO" id="GO:0004803">
    <property type="term" value="F:transposase activity"/>
    <property type="evidence" value="ECO:0007669"/>
    <property type="project" value="InterPro"/>
</dbReference>
<dbReference type="GO" id="GO:0006313">
    <property type="term" value="P:DNA transposition"/>
    <property type="evidence" value="ECO:0007669"/>
    <property type="project" value="InterPro"/>
</dbReference>
<dbReference type="Gene3D" id="1.10.10.60">
    <property type="entry name" value="Homeodomain-like"/>
    <property type="match status" value="1"/>
</dbReference>